<evidence type="ECO:0000313" key="4">
    <source>
        <dbReference type="Proteomes" id="UP001630127"/>
    </source>
</evidence>
<organism evidence="3 4">
    <name type="scientific">Cinchona calisaya</name>
    <dbReference type="NCBI Taxonomy" id="153742"/>
    <lineage>
        <taxon>Eukaryota</taxon>
        <taxon>Viridiplantae</taxon>
        <taxon>Streptophyta</taxon>
        <taxon>Embryophyta</taxon>
        <taxon>Tracheophyta</taxon>
        <taxon>Spermatophyta</taxon>
        <taxon>Magnoliopsida</taxon>
        <taxon>eudicotyledons</taxon>
        <taxon>Gunneridae</taxon>
        <taxon>Pentapetalae</taxon>
        <taxon>asterids</taxon>
        <taxon>lamiids</taxon>
        <taxon>Gentianales</taxon>
        <taxon>Rubiaceae</taxon>
        <taxon>Cinchonoideae</taxon>
        <taxon>Cinchoneae</taxon>
        <taxon>Cinchona</taxon>
    </lineage>
</organism>
<accession>A0ABD3B1F3</accession>
<evidence type="ECO:0000313" key="3">
    <source>
        <dbReference type="EMBL" id="KAL3537148.1"/>
    </source>
</evidence>
<reference evidence="3 4" key="1">
    <citation type="submission" date="2024-11" db="EMBL/GenBank/DDBJ databases">
        <title>A near-complete genome assembly of Cinchona calisaya.</title>
        <authorList>
            <person name="Lian D.C."/>
            <person name="Zhao X.W."/>
            <person name="Wei L."/>
        </authorList>
    </citation>
    <scope>NUCLEOTIDE SEQUENCE [LARGE SCALE GENOMIC DNA]</scope>
    <source>
        <tissue evidence="3">Nenye</tissue>
    </source>
</reference>
<evidence type="ECO:0000256" key="1">
    <source>
        <dbReference type="ARBA" id="ARBA00007017"/>
    </source>
</evidence>
<protein>
    <recommendedName>
        <fullName evidence="5">Sister chromatid cohesion protein DCC1</fullName>
    </recommendedName>
</protein>
<dbReference type="EMBL" id="JBJUIK010000001">
    <property type="protein sequence ID" value="KAL3537148.1"/>
    <property type="molecule type" value="Genomic_DNA"/>
</dbReference>
<dbReference type="InterPro" id="IPR019128">
    <property type="entry name" value="Dcc1"/>
</dbReference>
<dbReference type="GO" id="GO:0006260">
    <property type="term" value="P:DNA replication"/>
    <property type="evidence" value="ECO:0007669"/>
    <property type="project" value="UniProtKB-KW"/>
</dbReference>
<comment type="caution">
    <text evidence="3">The sequence shown here is derived from an EMBL/GenBank/DDBJ whole genome shotgun (WGS) entry which is preliminary data.</text>
</comment>
<sequence>MEVEQQNQNNREGGAQVVLCLQPSSSISIAYHPSFGPHDDLMLLEVDEKLLSDILDQKVTLRGQPNEDAVLCTPSKTYVVKFVGTSNSVLLIPPSDQFAYDCDEKDSGEMEVASVIKVAPGCMELVEVAPRLDKLKFLLSENLYSFYEASQMDVSEGVEKCDVGLYRWEDLVHRIQASDMELRSGLEALFAVEINGYWRILDEDYKDGILNMLLHNSVLNDWSFDALGEDEVVAVLVADGFPGQIARHCLQIYGSKADEGIGGSCIWRLDERRVCVHFAKRILRGGKMRLENFMEEWMKKAPEGMRATFDMLEGEVLSEKIGIETWIYAFSISTLPSTPTERFSILFKERTKWEWKDLDPFVRDLEVPGLSSEGLLLKYTRRTQPTMDAEPIFTAR</sequence>
<evidence type="ECO:0008006" key="5">
    <source>
        <dbReference type="Google" id="ProtNLM"/>
    </source>
</evidence>
<dbReference type="PANTHER" id="PTHR13395">
    <property type="entry name" value="SISTER CHROMATID COHESION PROTEIN DCC1-RELATED"/>
    <property type="match status" value="1"/>
</dbReference>
<proteinExistence type="inferred from homology"/>
<evidence type="ECO:0000256" key="2">
    <source>
        <dbReference type="ARBA" id="ARBA00022705"/>
    </source>
</evidence>
<dbReference type="Pfam" id="PF09724">
    <property type="entry name" value="Dcc1"/>
    <property type="match status" value="1"/>
</dbReference>
<keyword evidence="2" id="KW-0235">DNA replication</keyword>
<gene>
    <name evidence="3" type="ORF">ACH5RR_000514</name>
</gene>
<dbReference type="AlphaFoldDB" id="A0ABD3B1F3"/>
<name>A0ABD3B1F3_9GENT</name>
<dbReference type="Proteomes" id="UP001630127">
    <property type="component" value="Unassembled WGS sequence"/>
</dbReference>
<keyword evidence="4" id="KW-1185">Reference proteome</keyword>
<dbReference type="PANTHER" id="PTHR13395:SF6">
    <property type="entry name" value="SISTER CHROMATID COHESION PROTEIN DCC1"/>
    <property type="match status" value="1"/>
</dbReference>
<comment type="similarity">
    <text evidence="1">Belongs to the DCC1 family.</text>
</comment>